<feature type="transmembrane region" description="Helical" evidence="6">
    <location>
        <begin position="156"/>
        <end position="176"/>
    </location>
</feature>
<dbReference type="AlphaFoldDB" id="A0AAU9DBP3"/>
<comment type="subcellular location">
    <subcellularLocation>
        <location evidence="1">Membrane</location>
        <topology evidence="1">Multi-pass membrane protein</topology>
    </subcellularLocation>
</comment>
<keyword evidence="5 6" id="KW-0472">Membrane</keyword>
<dbReference type="PANTHER" id="PTHR11101">
    <property type="entry name" value="PHOSPHATE TRANSPORTER"/>
    <property type="match status" value="1"/>
</dbReference>
<evidence type="ECO:0000256" key="1">
    <source>
        <dbReference type="ARBA" id="ARBA00004141"/>
    </source>
</evidence>
<organism evidence="7 8">
    <name type="scientific">Haliovirga abyssi</name>
    <dbReference type="NCBI Taxonomy" id="2996794"/>
    <lineage>
        <taxon>Bacteria</taxon>
        <taxon>Fusobacteriati</taxon>
        <taxon>Fusobacteriota</taxon>
        <taxon>Fusobacteriia</taxon>
        <taxon>Fusobacteriales</taxon>
        <taxon>Haliovirgaceae</taxon>
        <taxon>Haliovirga</taxon>
    </lineage>
</organism>
<keyword evidence="3 6" id="KW-0812">Transmembrane</keyword>
<protein>
    <submittedName>
        <fullName evidence="7">Anion permease</fullName>
    </submittedName>
</protein>
<evidence type="ECO:0000256" key="2">
    <source>
        <dbReference type="ARBA" id="ARBA00022448"/>
    </source>
</evidence>
<feature type="transmembrane region" description="Helical" evidence="6">
    <location>
        <begin position="228"/>
        <end position="247"/>
    </location>
</feature>
<dbReference type="Proteomes" id="UP001321582">
    <property type="component" value="Chromosome"/>
</dbReference>
<evidence type="ECO:0000256" key="6">
    <source>
        <dbReference type="SAM" id="Phobius"/>
    </source>
</evidence>
<evidence type="ECO:0000256" key="3">
    <source>
        <dbReference type="ARBA" id="ARBA00022692"/>
    </source>
</evidence>
<evidence type="ECO:0000256" key="5">
    <source>
        <dbReference type="ARBA" id="ARBA00023136"/>
    </source>
</evidence>
<feature type="transmembrane region" description="Helical" evidence="6">
    <location>
        <begin position="253"/>
        <end position="271"/>
    </location>
</feature>
<name>A0AAU9DBP3_9FUSO</name>
<dbReference type="GO" id="GO:0005315">
    <property type="term" value="F:phosphate transmembrane transporter activity"/>
    <property type="evidence" value="ECO:0007669"/>
    <property type="project" value="InterPro"/>
</dbReference>
<keyword evidence="2" id="KW-0813">Transport</keyword>
<accession>A0AAU9DBP3</accession>
<sequence length="309" mass="33088">MIIFIIIAVSFVGWNLGANDASNIFGTIISNKILKFKTAGIIGTIFVILGAVIGGKNGIETYNSLYNGQDLKIALAISFAAGISVLIMTIFKIPVSTTHSILSGIVVSALISGNINVAPLFKIFTSWFLSPIGAMGLGYIIYKISRKFIRNKIKNVLVFNKFIKILAILIGIYGSYSLGANNVANVVGIFAKGTNFSINLWLILGGISISFGLVTYSKRVMKTVGLDIVYLDNYGALVAVLASAIVIHLYSVIGVPVSSSQAIVGGVIGVGMTESVRNINYKIILKIVSGWIYSILISGFLTFIFIKLL</sequence>
<dbReference type="RefSeq" id="WP_307903555.1">
    <property type="nucleotide sequence ID" value="NZ_AP027059.1"/>
</dbReference>
<feature type="transmembrane region" description="Helical" evidence="6">
    <location>
        <begin position="196"/>
        <end position="216"/>
    </location>
</feature>
<dbReference type="InterPro" id="IPR001204">
    <property type="entry name" value="Phos_transporter"/>
</dbReference>
<keyword evidence="8" id="KW-1185">Reference proteome</keyword>
<feature type="transmembrane region" description="Helical" evidence="6">
    <location>
        <begin position="127"/>
        <end position="144"/>
    </location>
</feature>
<dbReference type="GO" id="GO:0035435">
    <property type="term" value="P:phosphate ion transmembrane transport"/>
    <property type="evidence" value="ECO:0007669"/>
    <property type="project" value="TreeGrafter"/>
</dbReference>
<proteinExistence type="predicted"/>
<feature type="transmembrane region" description="Helical" evidence="6">
    <location>
        <begin position="100"/>
        <end position="121"/>
    </location>
</feature>
<gene>
    <name evidence="7" type="ORF">HLVA_12640</name>
</gene>
<dbReference type="Pfam" id="PF01384">
    <property type="entry name" value="PHO4"/>
    <property type="match status" value="2"/>
</dbReference>
<evidence type="ECO:0000256" key="4">
    <source>
        <dbReference type="ARBA" id="ARBA00022989"/>
    </source>
</evidence>
<feature type="transmembrane region" description="Helical" evidence="6">
    <location>
        <begin position="283"/>
        <end position="306"/>
    </location>
</feature>
<dbReference type="KEGG" id="haby:HLVA_12640"/>
<dbReference type="PANTHER" id="PTHR11101:SF80">
    <property type="entry name" value="PHOSPHATE TRANSPORTER"/>
    <property type="match status" value="1"/>
</dbReference>
<feature type="transmembrane region" description="Helical" evidence="6">
    <location>
        <begin position="34"/>
        <end position="53"/>
    </location>
</feature>
<reference evidence="7 8" key="1">
    <citation type="submission" date="2022-11" db="EMBL/GenBank/DDBJ databases">
        <title>Haliovirga abyssi gen. nov., sp. nov., a mesophilic fermentative bacterium isolated from the Iheya North hydrothermal field and the proposal of Haliovirgaceae fam. nov.</title>
        <authorList>
            <person name="Miyazaki U."/>
            <person name="Tame A."/>
            <person name="Miyazaki J."/>
            <person name="Takai K."/>
            <person name="Sawayama S."/>
            <person name="Kitajima M."/>
            <person name="Okamoto A."/>
            <person name="Nakagawa S."/>
        </authorList>
    </citation>
    <scope>NUCLEOTIDE SEQUENCE [LARGE SCALE GENOMIC DNA]</scope>
    <source>
        <strain evidence="7 8">IC12</strain>
    </source>
</reference>
<dbReference type="EMBL" id="AP027059">
    <property type="protein sequence ID" value="BDU50695.1"/>
    <property type="molecule type" value="Genomic_DNA"/>
</dbReference>
<dbReference type="GO" id="GO:0016020">
    <property type="term" value="C:membrane"/>
    <property type="evidence" value="ECO:0007669"/>
    <property type="project" value="UniProtKB-SubCell"/>
</dbReference>
<feature type="transmembrane region" description="Helical" evidence="6">
    <location>
        <begin position="73"/>
        <end position="93"/>
    </location>
</feature>
<evidence type="ECO:0000313" key="7">
    <source>
        <dbReference type="EMBL" id="BDU50695.1"/>
    </source>
</evidence>
<keyword evidence="4 6" id="KW-1133">Transmembrane helix</keyword>
<evidence type="ECO:0000313" key="8">
    <source>
        <dbReference type="Proteomes" id="UP001321582"/>
    </source>
</evidence>